<sequence>MIQDPALSTSFGAAARDYDRYRVGPPAEIVERILPPSCEVVLDLGAGTGAMTRHLLARIPQVYAVEPDPRMREVLAENCPGVTAMEGVAERIPLPDASVDAVVMSAAWHWVDPDRAIPEVARVLRDGGTLALVWNHSDRNVPWVSDLDALRRRITGGGDVVYPRIQHFLNDPWLPEGAPFTDVEISALLWSTTLTREELSASQTTYSAFLLASADKREALLQQITEHLNGDERLGTGETVEVPMRCNFWRAVRKPREV</sequence>
<accession>A0A8J7WJU9</accession>
<dbReference type="RefSeq" id="WP_211463178.1">
    <property type="nucleotide sequence ID" value="NZ_JAGSXH010000001.1"/>
</dbReference>
<comment type="similarity">
    <text evidence="1">Belongs to the methyltransferase superfamily.</text>
</comment>
<comment type="caution">
    <text evidence="5">The sequence shown here is derived from an EMBL/GenBank/DDBJ whole genome shotgun (WGS) entry which is preliminary data.</text>
</comment>
<evidence type="ECO:0000313" key="5">
    <source>
        <dbReference type="EMBL" id="MBS2961467.1"/>
    </source>
</evidence>
<dbReference type="InterPro" id="IPR020596">
    <property type="entry name" value="rRNA_Ade_Mease_Trfase_CS"/>
</dbReference>
<protein>
    <submittedName>
        <fullName evidence="5">Class I SAM-dependent methyltransferase</fullName>
    </submittedName>
</protein>
<keyword evidence="2 5" id="KW-0489">Methyltransferase</keyword>
<evidence type="ECO:0000259" key="4">
    <source>
        <dbReference type="Pfam" id="PF08241"/>
    </source>
</evidence>
<evidence type="ECO:0000256" key="1">
    <source>
        <dbReference type="ARBA" id="ARBA00008361"/>
    </source>
</evidence>
<organism evidence="5 6">
    <name type="scientific">Actinocrinis puniceicyclus</name>
    <dbReference type="NCBI Taxonomy" id="977794"/>
    <lineage>
        <taxon>Bacteria</taxon>
        <taxon>Bacillati</taxon>
        <taxon>Actinomycetota</taxon>
        <taxon>Actinomycetes</taxon>
        <taxon>Catenulisporales</taxon>
        <taxon>Actinospicaceae</taxon>
        <taxon>Actinocrinis</taxon>
    </lineage>
</organism>
<dbReference type="PROSITE" id="PS01131">
    <property type="entry name" value="RRNA_A_DIMETH"/>
    <property type="match status" value="1"/>
</dbReference>
<dbReference type="PANTHER" id="PTHR44942:SF4">
    <property type="entry name" value="METHYLTRANSFERASE TYPE 11 DOMAIN-CONTAINING PROTEIN"/>
    <property type="match status" value="1"/>
</dbReference>
<dbReference type="SUPFAM" id="SSF53335">
    <property type="entry name" value="S-adenosyl-L-methionine-dependent methyltransferases"/>
    <property type="match status" value="1"/>
</dbReference>
<dbReference type="EMBL" id="JAGSXH010000001">
    <property type="protein sequence ID" value="MBS2961467.1"/>
    <property type="molecule type" value="Genomic_DNA"/>
</dbReference>
<reference evidence="5" key="1">
    <citation type="submission" date="2021-04" db="EMBL/GenBank/DDBJ databases">
        <title>Genome based classification of Actinospica acidithermotolerans sp. nov., an actinobacterium isolated from an Indonesian hot spring.</title>
        <authorList>
            <person name="Kusuma A.B."/>
            <person name="Putra K.E."/>
            <person name="Nafisah S."/>
            <person name="Loh J."/>
            <person name="Nouioui I."/>
            <person name="Goodfellow M."/>
        </authorList>
    </citation>
    <scope>NUCLEOTIDE SEQUENCE</scope>
    <source>
        <strain evidence="5">DSM 45618</strain>
    </source>
</reference>
<evidence type="ECO:0000256" key="2">
    <source>
        <dbReference type="ARBA" id="ARBA00022603"/>
    </source>
</evidence>
<dbReference type="PANTHER" id="PTHR44942">
    <property type="entry name" value="METHYLTRANSF_11 DOMAIN-CONTAINING PROTEIN"/>
    <property type="match status" value="1"/>
</dbReference>
<dbReference type="InterPro" id="IPR029063">
    <property type="entry name" value="SAM-dependent_MTases_sf"/>
</dbReference>
<evidence type="ECO:0000313" key="6">
    <source>
        <dbReference type="Proteomes" id="UP000677913"/>
    </source>
</evidence>
<dbReference type="GO" id="GO:0000179">
    <property type="term" value="F:rRNA (adenine-N6,N6-)-dimethyltransferase activity"/>
    <property type="evidence" value="ECO:0007669"/>
    <property type="project" value="InterPro"/>
</dbReference>
<dbReference type="Pfam" id="PF08241">
    <property type="entry name" value="Methyltransf_11"/>
    <property type="match status" value="1"/>
</dbReference>
<proteinExistence type="inferred from homology"/>
<dbReference type="AlphaFoldDB" id="A0A8J7WJU9"/>
<evidence type="ECO:0000256" key="3">
    <source>
        <dbReference type="ARBA" id="ARBA00022679"/>
    </source>
</evidence>
<keyword evidence="6" id="KW-1185">Reference proteome</keyword>
<feature type="domain" description="Methyltransferase type 11" evidence="4">
    <location>
        <begin position="42"/>
        <end position="131"/>
    </location>
</feature>
<dbReference type="Proteomes" id="UP000677913">
    <property type="component" value="Unassembled WGS sequence"/>
</dbReference>
<dbReference type="Gene3D" id="3.40.50.150">
    <property type="entry name" value="Vaccinia Virus protein VP39"/>
    <property type="match status" value="1"/>
</dbReference>
<dbReference type="InterPro" id="IPR013216">
    <property type="entry name" value="Methyltransf_11"/>
</dbReference>
<keyword evidence="3" id="KW-0808">Transferase</keyword>
<dbReference type="CDD" id="cd02440">
    <property type="entry name" value="AdoMet_MTases"/>
    <property type="match status" value="1"/>
</dbReference>
<dbReference type="InterPro" id="IPR051052">
    <property type="entry name" value="Diverse_substrate_MTase"/>
</dbReference>
<gene>
    <name evidence="5" type="ORF">KGA66_00315</name>
</gene>
<name>A0A8J7WJU9_9ACTN</name>